<sequence>MRLLCTSFILLMVFGCSKSNNKRSNILDYVPENTALIIKTDNIEGLNSGINNSDFLQSLSGTTIYTNLEKQLSPLTHLNPTSELLLCFSENNTDSMHYSVITKLTKNLFLTDSLPNYTEELLKYNNKSIKKHTVNKNTFYSTIIDSTFFASSSKQIVDQVFNSSFNDDNLKKLYKASGKDKTASLLLNTKSRFAPLLFIEDSLSLNLLTEYMAIDVELNQNDTHFNGIIKATDSTKSLINVFKNTIPQVNQIQNITPTNSDGVLAFTFNNFTKFQENLIKHQNKDSLNTNTNLFNDIIEVGVIYEGENRAIVLNSIDIIATQDALLSEQTNVDTYREIDIYSFSDPGVFANTFSPFITTSNANLYCIIDNYLIFSGNTEMLQNIIANYQNKTTLSTTSYFKNNKEHLSDASSLLQIINTASLKTLLNKNIPDKTSYNIEGYNATAIQFIYDTNFAHVNGIMAKNKKRAHVNTVSEELNIKLDKAILNTPQFVKNHITNQKEIVVQDITNSLYLISNQGKILWKKQLQGPVLGKIEQIDIYKNGRLQLAFATPNRVYVLDRNGKEVKPFALKFNDNITQPLAVFDYDNRKNYRLLVTQGKNVLMYDTKGNTVKGFTFKSANSNIISQPKHFRMGTKDYITLKTENKLYILDRVGKTRVKPKTSYSYSNQPVFLYNNAFTTTTASGDLVLIDSKGNVSSRNLNLTEKHHIETTSKTLVTQSENKLVIKNKTTELDFGDYSNPKLFYINNKIYVSTTDLQSHKIYLYDSQSKLLPNFPVYGNTSIELDNIDKDSNLEFVTKGENNSILLYQIN</sequence>
<proteinExistence type="predicted"/>
<reference evidence="2" key="1">
    <citation type="submission" date="2016-10" db="EMBL/GenBank/DDBJ databases">
        <authorList>
            <person name="Varghese N."/>
            <person name="Submissions S."/>
        </authorList>
    </citation>
    <scope>NUCLEOTIDE SEQUENCE [LARGE SCALE GENOMIC DNA]</scope>
    <source>
        <strain evidence="2">DSM 25730</strain>
    </source>
</reference>
<gene>
    <name evidence="1" type="ORF">SAMN04487987_104265</name>
</gene>
<dbReference type="EMBL" id="FOMI01000004">
    <property type="protein sequence ID" value="SFD13679.1"/>
    <property type="molecule type" value="Genomic_DNA"/>
</dbReference>
<accession>A0A1I1PV08</accession>
<evidence type="ECO:0000313" key="2">
    <source>
        <dbReference type="Proteomes" id="UP000199439"/>
    </source>
</evidence>
<dbReference type="Proteomes" id="UP000199439">
    <property type="component" value="Unassembled WGS sequence"/>
</dbReference>
<dbReference type="RefSeq" id="WP_092851288.1">
    <property type="nucleotide sequence ID" value="NZ_FOMI01000004.1"/>
</dbReference>
<dbReference type="PROSITE" id="PS51257">
    <property type="entry name" value="PROKAR_LIPOPROTEIN"/>
    <property type="match status" value="1"/>
</dbReference>
<dbReference type="STRING" id="870482.SAMN04487987_104265"/>
<evidence type="ECO:0000313" key="1">
    <source>
        <dbReference type="EMBL" id="SFD13679.1"/>
    </source>
</evidence>
<dbReference type="AlphaFoldDB" id="A0A1I1PV08"/>
<organism evidence="1 2">
    <name type="scientific">Algibacter pectinivorans</name>
    <dbReference type="NCBI Taxonomy" id="870482"/>
    <lineage>
        <taxon>Bacteria</taxon>
        <taxon>Pseudomonadati</taxon>
        <taxon>Bacteroidota</taxon>
        <taxon>Flavobacteriia</taxon>
        <taxon>Flavobacteriales</taxon>
        <taxon>Flavobacteriaceae</taxon>
        <taxon>Algibacter</taxon>
    </lineage>
</organism>
<protein>
    <submittedName>
        <fullName evidence="1">Uncharacterized protein</fullName>
    </submittedName>
</protein>
<name>A0A1I1PV08_9FLAO</name>
<dbReference type="InterPro" id="IPR015943">
    <property type="entry name" value="WD40/YVTN_repeat-like_dom_sf"/>
</dbReference>
<dbReference type="SUPFAM" id="SSF101898">
    <property type="entry name" value="NHL repeat"/>
    <property type="match status" value="1"/>
</dbReference>
<dbReference type="OrthoDB" id="1093345at2"/>
<dbReference type="Gene3D" id="2.130.10.10">
    <property type="entry name" value="YVTN repeat-like/Quinoprotein amine dehydrogenase"/>
    <property type="match status" value="1"/>
</dbReference>
<keyword evidence="2" id="KW-1185">Reference proteome</keyword>